<dbReference type="AlphaFoldDB" id="A0A6G1LKJ8"/>
<gene>
    <name evidence="3" type="ORF">EJ03DRAFT_131683</name>
</gene>
<evidence type="ECO:0000256" key="2">
    <source>
        <dbReference type="SAM" id="Phobius"/>
    </source>
</evidence>
<feature type="transmembrane region" description="Helical" evidence="2">
    <location>
        <begin position="726"/>
        <end position="746"/>
    </location>
</feature>
<reference evidence="3" key="1">
    <citation type="journal article" date="2020" name="Stud. Mycol.">
        <title>101 Dothideomycetes genomes: a test case for predicting lifestyles and emergence of pathogens.</title>
        <authorList>
            <person name="Haridas S."/>
            <person name="Albert R."/>
            <person name="Binder M."/>
            <person name="Bloem J."/>
            <person name="Labutti K."/>
            <person name="Salamov A."/>
            <person name="Andreopoulos B."/>
            <person name="Baker S."/>
            <person name="Barry K."/>
            <person name="Bills G."/>
            <person name="Bluhm B."/>
            <person name="Cannon C."/>
            <person name="Castanera R."/>
            <person name="Culley D."/>
            <person name="Daum C."/>
            <person name="Ezra D."/>
            <person name="Gonzalez J."/>
            <person name="Henrissat B."/>
            <person name="Kuo A."/>
            <person name="Liang C."/>
            <person name="Lipzen A."/>
            <person name="Lutzoni F."/>
            <person name="Magnuson J."/>
            <person name="Mondo S."/>
            <person name="Nolan M."/>
            <person name="Ohm R."/>
            <person name="Pangilinan J."/>
            <person name="Park H.-J."/>
            <person name="Ramirez L."/>
            <person name="Alfaro M."/>
            <person name="Sun H."/>
            <person name="Tritt A."/>
            <person name="Yoshinaga Y."/>
            <person name="Zwiers L.-H."/>
            <person name="Turgeon B."/>
            <person name="Goodwin S."/>
            <person name="Spatafora J."/>
            <person name="Crous P."/>
            <person name="Grigoriev I."/>
        </authorList>
    </citation>
    <scope>NUCLEOTIDE SEQUENCE</scope>
    <source>
        <strain evidence="3">CBS 116005</strain>
    </source>
</reference>
<keyword evidence="2" id="KW-1133">Transmembrane helix</keyword>
<dbReference type="OrthoDB" id="10259622at2759"/>
<feature type="compositionally biased region" description="Polar residues" evidence="1">
    <location>
        <begin position="1"/>
        <end position="13"/>
    </location>
</feature>
<proteinExistence type="predicted"/>
<keyword evidence="4" id="KW-1185">Reference proteome</keyword>
<feature type="compositionally biased region" description="Polar residues" evidence="1">
    <location>
        <begin position="86"/>
        <end position="96"/>
    </location>
</feature>
<name>A0A6G1LKJ8_9PEZI</name>
<organism evidence="3 4">
    <name type="scientific">Teratosphaeria nubilosa</name>
    <dbReference type="NCBI Taxonomy" id="161662"/>
    <lineage>
        <taxon>Eukaryota</taxon>
        <taxon>Fungi</taxon>
        <taxon>Dikarya</taxon>
        <taxon>Ascomycota</taxon>
        <taxon>Pezizomycotina</taxon>
        <taxon>Dothideomycetes</taxon>
        <taxon>Dothideomycetidae</taxon>
        <taxon>Mycosphaerellales</taxon>
        <taxon>Teratosphaeriaceae</taxon>
        <taxon>Teratosphaeria</taxon>
    </lineage>
</organism>
<feature type="region of interest" description="Disordered" evidence="1">
    <location>
        <begin position="252"/>
        <end position="272"/>
    </location>
</feature>
<feature type="compositionally biased region" description="Low complexity" evidence="1">
    <location>
        <begin position="899"/>
        <end position="911"/>
    </location>
</feature>
<keyword evidence="2" id="KW-0472">Membrane</keyword>
<feature type="compositionally biased region" description="Polar residues" evidence="1">
    <location>
        <begin position="259"/>
        <end position="272"/>
    </location>
</feature>
<evidence type="ECO:0000256" key="1">
    <source>
        <dbReference type="SAM" id="MobiDB-lite"/>
    </source>
</evidence>
<dbReference type="EMBL" id="ML995811">
    <property type="protein sequence ID" value="KAF2773427.1"/>
    <property type="molecule type" value="Genomic_DNA"/>
</dbReference>
<feature type="region of interest" description="Disordered" evidence="1">
    <location>
        <begin position="1"/>
        <end position="24"/>
    </location>
</feature>
<evidence type="ECO:0000313" key="3">
    <source>
        <dbReference type="EMBL" id="KAF2773427.1"/>
    </source>
</evidence>
<protein>
    <submittedName>
        <fullName evidence="3">Uncharacterized protein</fullName>
    </submittedName>
</protein>
<feature type="compositionally biased region" description="Polar residues" evidence="1">
    <location>
        <begin position="488"/>
        <end position="505"/>
    </location>
</feature>
<keyword evidence="2" id="KW-0812">Transmembrane</keyword>
<feature type="region of interest" description="Disordered" evidence="1">
    <location>
        <begin position="825"/>
        <end position="849"/>
    </location>
</feature>
<dbReference type="Proteomes" id="UP000799436">
    <property type="component" value="Unassembled WGS sequence"/>
</dbReference>
<sequence length="1133" mass="123093">MFATNATLDSNPSKRALTPILGRGKPDLAINTTFTRHQGGTPRQIFPYESRTQELSFVSLANVRALKKEKKRDSKQQMEGRLQLRPSAQRQVTVQPSVAEEHAQAAQASSQAPPLHRRINGLRPSPLDFGHDVSPSDRAIPIGLSVPVSSARKGSGGSEATSPARQHSGRRGEDVQTPTIVITPAKKYFEVVNPAEDLKYSSGYRPTSSIYSRYTNCAPKPPNADGAPPVPPLPLRVARPTTQRSACTIFEEHSEPEDSQAQSNRLTSQSHLPTPLRSKGWWNVVTSPFSAGSKSSAFFWRSPSLPEEGEDRARILDHASSMGECDLHAGVIFTNRALDDVELRTALPPDTGTDRPPVPKRSETAPCALASGPTIVNIYRIPSHGYAAAYYDASRHFPSVVINTYQKDDLEDLEGWSPSQSVAHPENDRARDEMPCQLRRGLAADYYDPTKHFSTPTSLQRESRLSDEIPANWSPSQSVACPEPGSGTPKTATPASTSQEPSVSAASEAVEEKSRLSDSGTVDDSGPFADPHQSSKPDVPKGDLCSTSHVNPAPAKVNVFSTPSQEELEYTSPPRPMQARNNTEQTMASCFSPLSASPVVEDAHMATFVGPHSSHGELRQVELTPYRLSTPPPDRSLGAATMASRDVTRNEATENALCRPAMHERTASNESFGLGIKGADDEKAQAAEIVPVWQDRGFFKTAGRKVDRELEAQRPGPPWYKRFRSILIFGSACLLIMWIVLMVMFVPIKSKGGMPVEAEWLSLTGYPAVPTGVSTIIKPSKVNEVDGCVDTPQLWSCDGPVAEDQSNYRFEIRFRNHTVPKNETQLAKRGTYAAHPSAPSDDDQTFIGRYTDNITSPYDGEQTPFYISLFNASALTSTSNLASSLEKRGYPYPYPTPGNSSSSSNSSASSAEGPKSIPSPRLSADGRPSAAELYPLAIAQPLRLYNRGQDNEHYGFYTYFDRTLYVSNSTSNVFDGSWLGSSISSNVALEDATAFCTWSQSRLHFQIWTQKPAVATLDSVVPLKGLPAVNSTANDMTAPGSFPYSVTISLDRHGGSASKKGVYCYGMTEEQKVDKSLKTWIDEDRAFGGASVNPAAVPSSNGTAMTKRNNEGDSYGGIDGGTGGCSCQWQNWR</sequence>
<feature type="region of interest" description="Disordered" evidence="1">
    <location>
        <begin position="892"/>
        <end position="926"/>
    </location>
</feature>
<accession>A0A6G1LKJ8</accession>
<feature type="region of interest" description="Disordered" evidence="1">
    <location>
        <begin position="68"/>
        <end position="175"/>
    </location>
</feature>
<feature type="region of interest" description="Disordered" evidence="1">
    <location>
        <begin position="447"/>
        <end position="580"/>
    </location>
</feature>
<evidence type="ECO:0000313" key="4">
    <source>
        <dbReference type="Proteomes" id="UP000799436"/>
    </source>
</evidence>
<feature type="region of interest" description="Disordered" evidence="1">
    <location>
        <begin position="628"/>
        <end position="650"/>
    </location>
</feature>